<keyword evidence="2" id="KW-1185">Reference proteome</keyword>
<comment type="caution">
    <text evidence="1">The sequence shown here is derived from an EMBL/GenBank/DDBJ whole genome shotgun (WGS) entry which is preliminary data.</text>
</comment>
<accession>A0ABU4GBZ2</accession>
<dbReference type="EMBL" id="JAUBDI010000005">
    <property type="protein sequence ID" value="MDW0113107.1"/>
    <property type="molecule type" value="Genomic_DNA"/>
</dbReference>
<proteinExistence type="predicted"/>
<organism evidence="1 2">
    <name type="scientific">Sporosarcina saromensis</name>
    <dbReference type="NCBI Taxonomy" id="359365"/>
    <lineage>
        <taxon>Bacteria</taxon>
        <taxon>Bacillati</taxon>
        <taxon>Bacillota</taxon>
        <taxon>Bacilli</taxon>
        <taxon>Bacillales</taxon>
        <taxon>Caryophanaceae</taxon>
        <taxon>Sporosarcina</taxon>
    </lineage>
</organism>
<gene>
    <name evidence="1" type="ORF">QT711_07905</name>
</gene>
<reference evidence="1 2" key="1">
    <citation type="submission" date="2023-06" db="EMBL/GenBank/DDBJ databases">
        <title>Sporosarcina sp. nov., isolated from Korean traditional fermented seafood 'Jeotgal'.</title>
        <authorList>
            <person name="Yang A.I."/>
            <person name="Shin N.-R."/>
        </authorList>
    </citation>
    <scope>NUCLEOTIDE SEQUENCE [LARGE SCALE GENOMIC DNA]</scope>
    <source>
        <strain evidence="1 2">KCTC13119</strain>
    </source>
</reference>
<protein>
    <submittedName>
        <fullName evidence="1">DUF6516 family protein</fullName>
    </submittedName>
</protein>
<sequence>MANNIDTEILLPADIHEILNKYHHLLQNYTNLREPNSIFTTFKRTSNKLSVLFPLKEHPIHGITGLHATEKYDESGHVIEYHYSWEIISPKQGVIYSHISAWENEPHAEPDTLEKFIVHSEPHHHHHHVPGDRRQRKENFDVHTLDAAFAFVEKYIESGDEY</sequence>
<evidence type="ECO:0000313" key="2">
    <source>
        <dbReference type="Proteomes" id="UP001282284"/>
    </source>
</evidence>
<name>A0ABU4GBZ2_9BACL</name>
<evidence type="ECO:0000313" key="1">
    <source>
        <dbReference type="EMBL" id="MDW0113107.1"/>
    </source>
</evidence>
<dbReference type="Proteomes" id="UP001282284">
    <property type="component" value="Unassembled WGS sequence"/>
</dbReference>